<dbReference type="InterPro" id="IPR054252">
    <property type="entry name" value="Pam3_gp18"/>
</dbReference>
<dbReference type="Pfam" id="PF22479">
    <property type="entry name" value="Pam3_gp18"/>
    <property type="match status" value="1"/>
</dbReference>
<sequence length="103" mass="12298">MNYIDIEKDEIPYSFEIDLGEEEFTIEMHYNGRFDFFTVDLYKNDKPLVYGEKLILDRPLFDGLVNIELPKVTIIPKDRSSMEKRITYANLNETVYLYVFDPE</sequence>
<dbReference type="Proteomes" id="UP001597231">
    <property type="component" value="Unassembled WGS sequence"/>
</dbReference>
<feature type="domain" description="Cyanophage baseplate Pam3 plug gp18" evidence="1">
    <location>
        <begin position="1"/>
        <end position="101"/>
    </location>
</feature>
<evidence type="ECO:0000259" key="1">
    <source>
        <dbReference type="Pfam" id="PF22479"/>
    </source>
</evidence>
<comment type="caution">
    <text evidence="2">The sequence shown here is derived from an EMBL/GenBank/DDBJ whole genome shotgun (WGS) entry which is preliminary data.</text>
</comment>
<name>A0ABW3U1M7_9BACL</name>
<reference evidence="3" key="1">
    <citation type="journal article" date="2019" name="Int. J. Syst. Evol. Microbiol.">
        <title>The Global Catalogue of Microorganisms (GCM) 10K type strain sequencing project: providing services to taxonomists for standard genome sequencing and annotation.</title>
        <authorList>
            <consortium name="The Broad Institute Genomics Platform"/>
            <consortium name="The Broad Institute Genome Sequencing Center for Infectious Disease"/>
            <person name="Wu L."/>
            <person name="Ma J."/>
        </authorList>
    </citation>
    <scope>NUCLEOTIDE SEQUENCE [LARGE SCALE GENOMIC DNA]</scope>
    <source>
        <strain evidence="3">CCUG 53915</strain>
    </source>
</reference>
<keyword evidence="3" id="KW-1185">Reference proteome</keyword>
<evidence type="ECO:0000313" key="3">
    <source>
        <dbReference type="Proteomes" id="UP001597231"/>
    </source>
</evidence>
<protein>
    <submittedName>
        <fullName evidence="2">Phage baseplate plug protein</fullName>
    </submittedName>
</protein>
<dbReference type="RefSeq" id="WP_381482200.1">
    <property type="nucleotide sequence ID" value="NZ_JBHTLT010000127.1"/>
</dbReference>
<evidence type="ECO:0000313" key="2">
    <source>
        <dbReference type="EMBL" id="MFD1206632.1"/>
    </source>
</evidence>
<proteinExistence type="predicted"/>
<dbReference type="EMBL" id="JBHTLT010000127">
    <property type="protein sequence ID" value="MFD1206632.1"/>
    <property type="molecule type" value="Genomic_DNA"/>
</dbReference>
<organism evidence="2 3">
    <name type="scientific">Sporosarcina contaminans</name>
    <dbReference type="NCBI Taxonomy" id="633403"/>
    <lineage>
        <taxon>Bacteria</taxon>
        <taxon>Bacillati</taxon>
        <taxon>Bacillota</taxon>
        <taxon>Bacilli</taxon>
        <taxon>Bacillales</taxon>
        <taxon>Caryophanaceae</taxon>
        <taxon>Sporosarcina</taxon>
    </lineage>
</organism>
<accession>A0ABW3U1M7</accession>
<gene>
    <name evidence="2" type="ORF">ACFQ38_16165</name>
</gene>